<protein>
    <submittedName>
        <fullName evidence="3">Methylamine utilization protein</fullName>
    </submittedName>
</protein>
<proteinExistence type="predicted"/>
<gene>
    <name evidence="3" type="ORF">RBH19_13095</name>
</gene>
<comment type="caution">
    <text evidence="3">The sequence shown here is derived from an EMBL/GenBank/DDBJ whole genome shotgun (WGS) entry which is preliminary data.</text>
</comment>
<evidence type="ECO:0000256" key="1">
    <source>
        <dbReference type="SAM" id="MobiDB-lite"/>
    </source>
</evidence>
<sequence length="226" mass="24696">MAVKLHAGTLSCSTTLVPLLLSAVLAMPVSAAGFDVHLMDSAGDGLANAAVVVRTLDAEPDRPDSPRVRIDQIDRAFVPAAITIPVGTEVMFPNKDDIRHHVYSFSEAKTFELPLYTGMPARPVHFPQAGIVTIACNIHDWMLGHIYVVDTPWHGLSDEGGRWESPSLPAGRYRVEVWHHGLSDGRMTLHEGELAAGERLKLDSTLEIQSGPSPRRAPRPGRRGYR</sequence>
<evidence type="ECO:0000313" key="4">
    <source>
        <dbReference type="Proteomes" id="UP001239019"/>
    </source>
</evidence>
<feature type="chain" id="PRO_5045449663" evidence="2">
    <location>
        <begin position="32"/>
        <end position="226"/>
    </location>
</feature>
<dbReference type="InterPro" id="IPR013784">
    <property type="entry name" value="Carb-bd-like_fold"/>
</dbReference>
<dbReference type="Gene3D" id="2.60.40.420">
    <property type="entry name" value="Cupredoxins - blue copper proteins"/>
    <property type="match status" value="1"/>
</dbReference>
<dbReference type="SUPFAM" id="SSF49452">
    <property type="entry name" value="Starch-binding domain-like"/>
    <property type="match status" value="1"/>
</dbReference>
<dbReference type="RefSeq" id="WP_306729304.1">
    <property type="nucleotide sequence ID" value="NZ_JAVDDT010000011.1"/>
</dbReference>
<dbReference type="CDD" id="cd04221">
    <property type="entry name" value="MauL"/>
    <property type="match status" value="1"/>
</dbReference>
<feature type="region of interest" description="Disordered" evidence="1">
    <location>
        <begin position="203"/>
        <end position="226"/>
    </location>
</feature>
<keyword evidence="4" id="KW-1185">Reference proteome</keyword>
<dbReference type="SUPFAM" id="SSF49503">
    <property type="entry name" value="Cupredoxins"/>
    <property type="match status" value="1"/>
</dbReference>
<dbReference type="EMBL" id="JAVDDT010000011">
    <property type="protein sequence ID" value="MDQ2070807.1"/>
    <property type="molecule type" value="Genomic_DNA"/>
</dbReference>
<reference evidence="3 4" key="1">
    <citation type="submission" date="2023-08" db="EMBL/GenBank/DDBJ databases">
        <title>Whole-genome sequencing of halo(alkali)philic microorganisms from hypersaline lakes.</title>
        <authorList>
            <person name="Sorokin D.Y."/>
            <person name="Abbas B."/>
            <person name="Merkel A.Y."/>
        </authorList>
    </citation>
    <scope>NUCLEOTIDE SEQUENCE [LARGE SCALE GENOMIC DNA]</scope>
    <source>
        <strain evidence="3 4">AB-CW4</strain>
    </source>
</reference>
<dbReference type="InterPro" id="IPR008972">
    <property type="entry name" value="Cupredoxin"/>
</dbReference>
<evidence type="ECO:0000256" key="2">
    <source>
        <dbReference type="SAM" id="SignalP"/>
    </source>
</evidence>
<dbReference type="Proteomes" id="UP001239019">
    <property type="component" value="Unassembled WGS sequence"/>
</dbReference>
<evidence type="ECO:0000313" key="3">
    <source>
        <dbReference type="EMBL" id="MDQ2070807.1"/>
    </source>
</evidence>
<dbReference type="InterPro" id="IPR034242">
    <property type="entry name" value="MauL"/>
</dbReference>
<feature type="compositionally biased region" description="Basic residues" evidence="1">
    <location>
        <begin position="216"/>
        <end position="226"/>
    </location>
</feature>
<name>A0ABU0W9U4_9GAMM</name>
<keyword evidence="2" id="KW-0732">Signal</keyword>
<accession>A0ABU0W9U4</accession>
<organism evidence="3 4">
    <name type="scientific">Natronospira bacteriovora</name>
    <dbReference type="NCBI Taxonomy" id="3069753"/>
    <lineage>
        <taxon>Bacteria</taxon>
        <taxon>Pseudomonadati</taxon>
        <taxon>Pseudomonadota</taxon>
        <taxon>Gammaproteobacteria</taxon>
        <taxon>Natronospirales</taxon>
        <taxon>Natronospiraceae</taxon>
        <taxon>Natronospira</taxon>
    </lineage>
</organism>
<feature type="signal peptide" evidence="2">
    <location>
        <begin position="1"/>
        <end position="31"/>
    </location>
</feature>